<gene>
    <name evidence="1" type="ORF">GOP47_0001670</name>
</gene>
<evidence type="ECO:0000313" key="1">
    <source>
        <dbReference type="EMBL" id="KAI5081927.1"/>
    </source>
</evidence>
<accession>A0A9D4VAH6</accession>
<dbReference type="Proteomes" id="UP000886520">
    <property type="component" value="Chromosome 2"/>
</dbReference>
<name>A0A9D4VAH6_ADICA</name>
<evidence type="ECO:0000313" key="2">
    <source>
        <dbReference type="Proteomes" id="UP000886520"/>
    </source>
</evidence>
<reference evidence="1" key="1">
    <citation type="submission" date="2021-01" db="EMBL/GenBank/DDBJ databases">
        <title>Adiantum capillus-veneris genome.</title>
        <authorList>
            <person name="Fang Y."/>
            <person name="Liao Q."/>
        </authorList>
    </citation>
    <scope>NUCLEOTIDE SEQUENCE</scope>
    <source>
        <strain evidence="1">H3</strain>
        <tissue evidence="1">Leaf</tissue>
    </source>
</reference>
<dbReference type="InterPro" id="IPR023393">
    <property type="entry name" value="START-like_dom_sf"/>
</dbReference>
<organism evidence="1 2">
    <name type="scientific">Adiantum capillus-veneris</name>
    <name type="common">Maidenhair fern</name>
    <dbReference type="NCBI Taxonomy" id="13818"/>
    <lineage>
        <taxon>Eukaryota</taxon>
        <taxon>Viridiplantae</taxon>
        <taxon>Streptophyta</taxon>
        <taxon>Embryophyta</taxon>
        <taxon>Tracheophyta</taxon>
        <taxon>Polypodiopsida</taxon>
        <taxon>Polypodiidae</taxon>
        <taxon>Polypodiales</taxon>
        <taxon>Pteridineae</taxon>
        <taxon>Pteridaceae</taxon>
        <taxon>Vittarioideae</taxon>
        <taxon>Adiantum</taxon>
    </lineage>
</organism>
<dbReference type="AlphaFoldDB" id="A0A9D4VAH6"/>
<keyword evidence="2" id="KW-1185">Reference proteome</keyword>
<dbReference type="SUPFAM" id="SSF55961">
    <property type="entry name" value="Bet v1-like"/>
    <property type="match status" value="1"/>
</dbReference>
<dbReference type="EMBL" id="JABFUD020000003">
    <property type="protein sequence ID" value="KAI5081927.1"/>
    <property type="molecule type" value="Genomic_DNA"/>
</dbReference>
<protein>
    <recommendedName>
        <fullName evidence="3">Bet v I/Major latex protein domain-containing protein</fullName>
    </recommendedName>
</protein>
<sequence length="151" mass="17589">MEVKAEVQHSAEKVWQRYVHEMDKVLPASMPGHFNEMLYVDGPPLAVGSTFIVTYHEDIPHYNSIKFRWDEMNHEEHHFKCTLIDGGALNKHFSYLAYTFNILPGSTPESCVMQYIVEFVDLENHTFHAFIKEELEKFCNLLNSHLLTTSN</sequence>
<evidence type="ECO:0008006" key="3">
    <source>
        <dbReference type="Google" id="ProtNLM"/>
    </source>
</evidence>
<dbReference type="Gene3D" id="3.30.530.20">
    <property type="match status" value="1"/>
</dbReference>
<proteinExistence type="predicted"/>
<comment type="caution">
    <text evidence="1">The sequence shown here is derived from an EMBL/GenBank/DDBJ whole genome shotgun (WGS) entry which is preliminary data.</text>
</comment>